<evidence type="ECO:0000313" key="3">
    <source>
        <dbReference type="Proteomes" id="UP000824782"/>
    </source>
</evidence>
<accession>A0AAV7BS12</accession>
<dbReference type="AlphaFoldDB" id="A0AAV7BS12"/>
<feature type="region of interest" description="Disordered" evidence="1">
    <location>
        <begin position="281"/>
        <end position="308"/>
    </location>
</feature>
<dbReference type="EMBL" id="WNYA01000004">
    <property type="protein sequence ID" value="KAG8575449.1"/>
    <property type="molecule type" value="Genomic_DNA"/>
</dbReference>
<evidence type="ECO:0000313" key="2">
    <source>
        <dbReference type="EMBL" id="KAG8575449.1"/>
    </source>
</evidence>
<feature type="region of interest" description="Disordered" evidence="1">
    <location>
        <begin position="375"/>
        <end position="401"/>
    </location>
</feature>
<evidence type="ECO:0000256" key="1">
    <source>
        <dbReference type="SAM" id="MobiDB-lite"/>
    </source>
</evidence>
<feature type="compositionally biased region" description="Low complexity" evidence="1">
    <location>
        <begin position="285"/>
        <end position="306"/>
    </location>
</feature>
<name>A0AAV7BS12_ENGPU</name>
<feature type="region of interest" description="Disordered" evidence="1">
    <location>
        <begin position="322"/>
        <end position="357"/>
    </location>
</feature>
<comment type="caution">
    <text evidence="2">The sequence shown here is derived from an EMBL/GenBank/DDBJ whole genome shotgun (WGS) entry which is preliminary data.</text>
</comment>
<feature type="region of interest" description="Disordered" evidence="1">
    <location>
        <begin position="1"/>
        <end position="27"/>
    </location>
</feature>
<dbReference type="Proteomes" id="UP000824782">
    <property type="component" value="Unassembled WGS sequence"/>
</dbReference>
<organism evidence="2 3">
    <name type="scientific">Engystomops pustulosus</name>
    <name type="common">Tungara frog</name>
    <name type="synonym">Physalaemus pustulosus</name>
    <dbReference type="NCBI Taxonomy" id="76066"/>
    <lineage>
        <taxon>Eukaryota</taxon>
        <taxon>Metazoa</taxon>
        <taxon>Chordata</taxon>
        <taxon>Craniata</taxon>
        <taxon>Vertebrata</taxon>
        <taxon>Euteleostomi</taxon>
        <taxon>Amphibia</taxon>
        <taxon>Batrachia</taxon>
        <taxon>Anura</taxon>
        <taxon>Neobatrachia</taxon>
        <taxon>Hyloidea</taxon>
        <taxon>Leptodactylidae</taxon>
        <taxon>Leiuperinae</taxon>
        <taxon>Engystomops</taxon>
    </lineage>
</organism>
<proteinExistence type="predicted"/>
<sequence length="433" mass="48059">MNTKNTGNMELMSYKGRRRRRSGDPHHYPCSIILQSRAMSITNLASWQQVLSETSSKSGGYRLFTSYARQPSDMKQSGLGSQCTGLFSTTVLGGSSSAPNLQDYARSYRKKISAAASLTYKDELLSMPAVKRFSVSFAKHPTNECLEDHEVAQLLRRFSSDYPQSRNVCLDGAMAHHLHQCSYHLRLFKNWLISGQDDLECLYGFEGCSMVPTIYPLETLHNALSLKQVSEFLTNICKHFAETHSRRSSVGCDSMMNRHSAGDVYLPHRILSSSSLPLRHRSERPPWYSSGPSSTVSSAGPSSPTTIDLSARFNFNEKALTEEQGRKLNLESEDTSSSLDNGHNTPPTEEPASSDPVCLSPLHLCDLPAASQPCLEDETRLEPEPPAEDLLPNEDATEETTWSMDSADEIQRQSGLSEQLLTELSIHGQETSL</sequence>
<feature type="compositionally biased region" description="Acidic residues" evidence="1">
    <location>
        <begin position="385"/>
        <end position="398"/>
    </location>
</feature>
<protein>
    <submittedName>
        <fullName evidence="2">Uncharacterized protein</fullName>
    </submittedName>
</protein>
<reference evidence="2" key="1">
    <citation type="thesis" date="2020" institute="ProQuest LLC" country="789 East Eisenhower Parkway, Ann Arbor, MI, USA">
        <title>Comparative Genomics and Chromosome Evolution.</title>
        <authorList>
            <person name="Mudd A.B."/>
        </authorList>
    </citation>
    <scope>NUCLEOTIDE SEQUENCE</scope>
    <source>
        <strain evidence="2">237g6f4</strain>
        <tissue evidence="2">Blood</tissue>
    </source>
</reference>
<keyword evidence="3" id="KW-1185">Reference proteome</keyword>
<gene>
    <name evidence="2" type="ORF">GDO81_009562</name>
</gene>
<feature type="compositionally biased region" description="Polar residues" evidence="1">
    <location>
        <begin position="335"/>
        <end position="347"/>
    </location>
</feature>